<dbReference type="SUPFAM" id="SSF46977">
    <property type="entry name" value="Succinate dehydrogenase/fumarate reductase flavoprotein C-terminal domain"/>
    <property type="match status" value="1"/>
</dbReference>
<dbReference type="SUPFAM" id="SSF51905">
    <property type="entry name" value="FAD/NAD(P)-binding domain"/>
    <property type="match status" value="1"/>
</dbReference>
<evidence type="ECO:0000256" key="2">
    <source>
        <dbReference type="ARBA" id="ARBA00023002"/>
    </source>
</evidence>
<dbReference type="PANTHER" id="PTHR11632">
    <property type="entry name" value="SUCCINATE DEHYDROGENASE 2 FLAVOPROTEIN SUBUNIT"/>
    <property type="match status" value="1"/>
</dbReference>
<dbReference type="InterPro" id="IPR027477">
    <property type="entry name" value="Succ_DH/fumarate_Rdtase_cat_sf"/>
</dbReference>
<dbReference type="InterPro" id="IPR003953">
    <property type="entry name" value="FAD-dep_OxRdtase_2_FAD-bd"/>
</dbReference>
<dbReference type="Pfam" id="PF00890">
    <property type="entry name" value="FAD_binding_2"/>
    <property type="match status" value="1"/>
</dbReference>
<evidence type="ECO:0000256" key="1">
    <source>
        <dbReference type="ARBA" id="ARBA00022630"/>
    </source>
</evidence>
<dbReference type="InterPro" id="IPR036188">
    <property type="entry name" value="FAD/NAD-bd_sf"/>
</dbReference>
<evidence type="ECO:0000259" key="4">
    <source>
        <dbReference type="Pfam" id="PF00890"/>
    </source>
</evidence>
<gene>
    <name evidence="6" type="primary">sdhA</name>
</gene>
<dbReference type="EMBL" id="KF901257">
    <property type="protein sequence ID" value="AIF24330.1"/>
    <property type="molecule type" value="Genomic_DNA"/>
</dbReference>
<dbReference type="Gene3D" id="1.20.58.100">
    <property type="entry name" value="Fumarate reductase/succinate dehydrogenase flavoprotein-like, C-terminal domain"/>
    <property type="match status" value="1"/>
</dbReference>
<name>A0A075I908_9EURY</name>
<dbReference type="PANTHER" id="PTHR11632:SF51">
    <property type="entry name" value="SUCCINATE DEHYDROGENASE [UBIQUINONE] FLAVOPROTEIN SUBUNIT, MITOCHONDRIAL"/>
    <property type="match status" value="1"/>
</dbReference>
<evidence type="ECO:0000256" key="3">
    <source>
        <dbReference type="SAM" id="MobiDB-lite"/>
    </source>
</evidence>
<evidence type="ECO:0000313" key="6">
    <source>
        <dbReference type="EMBL" id="AIF24330.1"/>
    </source>
</evidence>
<dbReference type="Gene3D" id="3.50.50.60">
    <property type="entry name" value="FAD/NAD(P)-binding domain"/>
    <property type="match status" value="2"/>
</dbReference>
<dbReference type="Pfam" id="PF02910">
    <property type="entry name" value="Succ_DH_flav_C"/>
    <property type="match status" value="1"/>
</dbReference>
<dbReference type="AlphaFoldDB" id="A0A075I908"/>
<keyword evidence="1" id="KW-0285">Flavoprotein</keyword>
<dbReference type="GO" id="GO:0009061">
    <property type="term" value="P:anaerobic respiration"/>
    <property type="evidence" value="ECO:0007669"/>
    <property type="project" value="TreeGrafter"/>
</dbReference>
<evidence type="ECO:0000259" key="5">
    <source>
        <dbReference type="Pfam" id="PF02910"/>
    </source>
</evidence>
<dbReference type="GO" id="GO:0050660">
    <property type="term" value="F:flavin adenine dinucleotide binding"/>
    <property type="evidence" value="ECO:0007669"/>
    <property type="project" value="TreeGrafter"/>
</dbReference>
<keyword evidence="2" id="KW-0560">Oxidoreductase</keyword>
<dbReference type="InterPro" id="IPR037099">
    <property type="entry name" value="Fum_R/Succ_DH_flav-like_C_sf"/>
</dbReference>
<sequence length="478" mass="48823">MESWDVVIVGSGPAALRAAIAAADAGTIPLMIDSSGVGAASGAAPLSGLAASIDEIDSTAHREDTVSAGGDSTDRVAAARTCGEAVSVLAELERWGLVLRRRDGGLPHASEAPGHSRPRLTGCGDGTTREVTRILEEQTIKRGVARRSDLLPLSLAMDNRQVRGIIVLDLQTGIVTPIQAKAVILATEGHQGLWSSPSCGAGTGAAIAAAAGVGLSGMAYSPMHPLTVRGTDMQLPIDLLGSGGRLRKESGDDVGPEAVLEGEDCVLDLRSLESDAVPWFAESARRVRERTGLVISMEVIPVSSSIAATTGGAPVDADGRVTFDDDKMWFTGLYAAGRSAYTGIHGAGMLPGNLLLDDLVSGQSAGTHAGNWAKDASFGGSSVVDAASNEASIRITSLSNNSGHSVGQVSASISSTMQNINGNRNESALASASSALDEIRGAGIKVTDKSSVMNTELASALHLEGMLRLAGIIVSSEG</sequence>
<feature type="domain" description="Fumarate reductase/succinate dehydrogenase flavoprotein-like C-terminal" evidence="5">
    <location>
        <begin position="418"/>
        <end position="475"/>
    </location>
</feature>
<feature type="region of interest" description="Disordered" evidence="3">
    <location>
        <begin position="106"/>
        <end position="126"/>
    </location>
</feature>
<dbReference type="GO" id="GO:0000104">
    <property type="term" value="F:succinate dehydrogenase activity"/>
    <property type="evidence" value="ECO:0007669"/>
    <property type="project" value="TreeGrafter"/>
</dbReference>
<proteinExistence type="predicted"/>
<dbReference type="GO" id="GO:0005886">
    <property type="term" value="C:plasma membrane"/>
    <property type="evidence" value="ECO:0007669"/>
    <property type="project" value="TreeGrafter"/>
</dbReference>
<organism evidence="6">
    <name type="scientific">uncultured marine group II/III euryarchaeote SAT1000_27_D07</name>
    <dbReference type="NCBI Taxonomy" id="1456571"/>
    <lineage>
        <taxon>Archaea</taxon>
        <taxon>Methanobacteriati</taxon>
        <taxon>Methanobacteriota</taxon>
        <taxon>environmental samples</taxon>
    </lineage>
</organism>
<feature type="domain" description="FAD-dependent oxidoreductase 2 FAD-binding" evidence="4">
    <location>
        <begin position="5"/>
        <end position="354"/>
    </location>
</feature>
<dbReference type="Gene3D" id="3.90.700.10">
    <property type="entry name" value="Succinate dehydrogenase/fumarate reductase flavoprotein, catalytic domain"/>
    <property type="match status" value="1"/>
</dbReference>
<dbReference type="InterPro" id="IPR015939">
    <property type="entry name" value="Fum_Rdtase/Succ_DH_flav-like_C"/>
</dbReference>
<reference evidence="6" key="1">
    <citation type="journal article" date="2014" name="Genome Biol. Evol.">
        <title>Pangenome evidence for extensive interdomain horizontal transfer affecting lineage core and shell genes in uncultured planktonic thaumarchaeota and euryarchaeota.</title>
        <authorList>
            <person name="Deschamps P."/>
            <person name="Zivanovic Y."/>
            <person name="Moreira D."/>
            <person name="Rodriguez-Valera F."/>
            <person name="Lopez-Garcia P."/>
        </authorList>
    </citation>
    <scope>NUCLEOTIDE SEQUENCE</scope>
</reference>
<accession>A0A075I908</accession>
<protein>
    <submittedName>
        <fullName evidence="6">Succinate dehydrogenase subunit A (SdhA)</fullName>
    </submittedName>
</protein>
<dbReference type="InterPro" id="IPR030664">
    <property type="entry name" value="SdhA/FrdA/AprA"/>
</dbReference>
<dbReference type="GO" id="GO:0009055">
    <property type="term" value="F:electron transfer activity"/>
    <property type="evidence" value="ECO:0007669"/>
    <property type="project" value="TreeGrafter"/>
</dbReference>